<reference evidence="1 2" key="1">
    <citation type="journal article" date="2018" name="Sci. Data">
        <title>The draft genome sequence of cork oak.</title>
        <authorList>
            <person name="Ramos A.M."/>
            <person name="Usie A."/>
            <person name="Barbosa P."/>
            <person name="Barros P.M."/>
            <person name="Capote T."/>
            <person name="Chaves I."/>
            <person name="Simoes F."/>
            <person name="Abreu I."/>
            <person name="Carrasquinho I."/>
            <person name="Faro C."/>
            <person name="Guimaraes J.B."/>
            <person name="Mendonca D."/>
            <person name="Nobrega F."/>
            <person name="Rodrigues L."/>
            <person name="Saibo N.J.M."/>
            <person name="Varela M.C."/>
            <person name="Egas C."/>
            <person name="Matos J."/>
            <person name="Miguel C.M."/>
            <person name="Oliveira M.M."/>
            <person name="Ricardo C.P."/>
            <person name="Goncalves S."/>
        </authorList>
    </citation>
    <scope>NUCLEOTIDE SEQUENCE [LARGE SCALE GENOMIC DNA]</scope>
    <source>
        <strain evidence="2">cv. HL8</strain>
    </source>
</reference>
<evidence type="ECO:0000313" key="1">
    <source>
        <dbReference type="EMBL" id="KAK7860964.1"/>
    </source>
</evidence>
<sequence length="64" mass="7628">MHNDALEVIHFLLDPFHSIPFLPFHRADIQLERPLLEFDETSYRFIPNFENLFDLLADEYGHVA</sequence>
<name>A0AAW0MBU5_QUESU</name>
<keyword evidence="2" id="KW-1185">Reference proteome</keyword>
<dbReference type="Proteomes" id="UP000237347">
    <property type="component" value="Unassembled WGS sequence"/>
</dbReference>
<evidence type="ECO:0000313" key="2">
    <source>
        <dbReference type="Proteomes" id="UP000237347"/>
    </source>
</evidence>
<organism evidence="1 2">
    <name type="scientific">Quercus suber</name>
    <name type="common">Cork oak</name>
    <dbReference type="NCBI Taxonomy" id="58331"/>
    <lineage>
        <taxon>Eukaryota</taxon>
        <taxon>Viridiplantae</taxon>
        <taxon>Streptophyta</taxon>
        <taxon>Embryophyta</taxon>
        <taxon>Tracheophyta</taxon>
        <taxon>Spermatophyta</taxon>
        <taxon>Magnoliopsida</taxon>
        <taxon>eudicotyledons</taxon>
        <taxon>Gunneridae</taxon>
        <taxon>Pentapetalae</taxon>
        <taxon>rosids</taxon>
        <taxon>fabids</taxon>
        <taxon>Fagales</taxon>
        <taxon>Fagaceae</taxon>
        <taxon>Quercus</taxon>
    </lineage>
</organism>
<comment type="caution">
    <text evidence="1">The sequence shown here is derived from an EMBL/GenBank/DDBJ whole genome shotgun (WGS) entry which is preliminary data.</text>
</comment>
<dbReference type="EMBL" id="PKMF04000004">
    <property type="protein sequence ID" value="KAK7860964.1"/>
    <property type="molecule type" value="Genomic_DNA"/>
</dbReference>
<proteinExistence type="predicted"/>
<dbReference type="AlphaFoldDB" id="A0AAW0MBU5"/>
<protein>
    <submittedName>
        <fullName evidence="1">Uncharacterized protein</fullName>
    </submittedName>
</protein>
<accession>A0AAW0MBU5</accession>
<gene>
    <name evidence="1" type="ORF">CFP56_029139</name>
</gene>